<feature type="transmembrane region" description="Helical" evidence="7">
    <location>
        <begin position="54"/>
        <end position="74"/>
    </location>
</feature>
<evidence type="ECO:0000259" key="9">
    <source>
        <dbReference type="Pfam" id="PF02254"/>
    </source>
</evidence>
<accession>A0A2M7XE38</accession>
<evidence type="ECO:0000256" key="7">
    <source>
        <dbReference type="SAM" id="Phobius"/>
    </source>
</evidence>
<keyword evidence="6 7" id="KW-0472">Membrane</keyword>
<keyword evidence="3" id="KW-0813">Transport</keyword>
<sequence>MIDLLFNEIAVVVITAGVLSLLLHYLKQPLVIAYIATGLIVGPTVLGLTSSPEVFDAMSEVGIAFLLFLVGINLNWRNIQDVGKIALLAGLGQMAFTTGFGMLVALWLGFNGVTSFLIALAFAFSSTIIIVKMLTDKEDLDRFYGRISVGMLIVQDLVAMIVLLIIGALAGGGSIGSILVVASLKGVLVIGALWLLAKFVLPHVFTYAAQSQELLFLTALSWCFAVASGLQLIGFGIEIGALLAGLSLAGTQFHREIELRIRPLRDFFLIIFFIVLGTHMSLDAFETMLMPAVWLSLFVLIGNPLIILLILRAFGYHPRSGFLVGLSMAQVSEFSFIMIASAIGTGLIDSSVLGLTTMVGITTIAISTYFLKYNEEIYTKLEWAFRFLEHGQDKEKLKKVSAPQVLLFGYEHLGKKILPAVKSLKEDYLVVDFDPSAILNLEEKRIPSIYGDVGNEEFLKDILAHKAKLIISTIPDISISVDLITYLKTKRSRASVVVTAKNPTQAEVLYEKGATFVILPSILGGELFASILKKKKFRKDYWKDEAKKQKIQLSK</sequence>
<feature type="transmembrane region" description="Helical" evidence="7">
    <location>
        <begin position="147"/>
        <end position="169"/>
    </location>
</feature>
<feature type="transmembrane region" description="Helical" evidence="7">
    <location>
        <begin position="263"/>
        <end position="282"/>
    </location>
</feature>
<feature type="transmembrane region" description="Helical" evidence="7">
    <location>
        <begin position="288"/>
        <end position="311"/>
    </location>
</feature>
<feature type="transmembrane region" description="Helical" evidence="7">
    <location>
        <begin position="350"/>
        <end position="371"/>
    </location>
</feature>
<evidence type="ECO:0000256" key="2">
    <source>
        <dbReference type="ARBA" id="ARBA00005551"/>
    </source>
</evidence>
<dbReference type="Gene3D" id="1.20.1530.20">
    <property type="match status" value="1"/>
</dbReference>
<evidence type="ECO:0000259" key="8">
    <source>
        <dbReference type="Pfam" id="PF00999"/>
    </source>
</evidence>
<dbReference type="Proteomes" id="UP000231263">
    <property type="component" value="Unassembled WGS sequence"/>
</dbReference>
<keyword evidence="5 7" id="KW-1133">Transmembrane helix</keyword>
<dbReference type="Pfam" id="PF02254">
    <property type="entry name" value="TrkA_N"/>
    <property type="match status" value="1"/>
</dbReference>
<dbReference type="EMBL" id="PFWT01000017">
    <property type="protein sequence ID" value="PJA46115.1"/>
    <property type="molecule type" value="Genomic_DNA"/>
</dbReference>
<name>A0A2M7XE38_9BACT</name>
<dbReference type="GO" id="GO:0015297">
    <property type="term" value="F:antiporter activity"/>
    <property type="evidence" value="ECO:0007669"/>
    <property type="project" value="InterPro"/>
</dbReference>
<dbReference type="InterPro" id="IPR006153">
    <property type="entry name" value="Cation/H_exchanger_TM"/>
</dbReference>
<organism evidence="10 11">
    <name type="scientific">Candidatus Uhrbacteria bacterium CG_4_9_14_3_um_filter_41_35</name>
    <dbReference type="NCBI Taxonomy" id="1975034"/>
    <lineage>
        <taxon>Bacteria</taxon>
        <taxon>Candidatus Uhriibacteriota</taxon>
    </lineage>
</organism>
<feature type="transmembrane region" description="Helical" evidence="7">
    <location>
        <begin position="30"/>
        <end position="48"/>
    </location>
</feature>
<evidence type="ECO:0000256" key="5">
    <source>
        <dbReference type="ARBA" id="ARBA00022989"/>
    </source>
</evidence>
<keyword evidence="4 7" id="KW-0812">Transmembrane</keyword>
<evidence type="ECO:0000313" key="11">
    <source>
        <dbReference type="Proteomes" id="UP000231263"/>
    </source>
</evidence>
<dbReference type="SUPFAM" id="SSF51735">
    <property type="entry name" value="NAD(P)-binding Rossmann-fold domains"/>
    <property type="match status" value="1"/>
</dbReference>
<dbReference type="InterPro" id="IPR003148">
    <property type="entry name" value="RCK_N"/>
</dbReference>
<dbReference type="InterPro" id="IPR038770">
    <property type="entry name" value="Na+/solute_symporter_sf"/>
</dbReference>
<evidence type="ECO:0000313" key="10">
    <source>
        <dbReference type="EMBL" id="PJA46115.1"/>
    </source>
</evidence>
<feature type="transmembrane region" description="Helical" evidence="7">
    <location>
        <begin position="233"/>
        <end position="251"/>
    </location>
</feature>
<evidence type="ECO:0000256" key="3">
    <source>
        <dbReference type="ARBA" id="ARBA00022448"/>
    </source>
</evidence>
<protein>
    <submittedName>
        <fullName evidence="10">Sodium:proton exchanger</fullName>
    </submittedName>
</protein>
<dbReference type="GO" id="GO:1902600">
    <property type="term" value="P:proton transmembrane transport"/>
    <property type="evidence" value="ECO:0007669"/>
    <property type="project" value="InterPro"/>
</dbReference>
<reference evidence="11" key="1">
    <citation type="submission" date="2017-09" db="EMBL/GenBank/DDBJ databases">
        <title>Depth-based differentiation of microbial function through sediment-hosted aquifers and enrichment of novel symbionts in the deep terrestrial subsurface.</title>
        <authorList>
            <person name="Probst A.J."/>
            <person name="Ladd B."/>
            <person name="Jarett J.K."/>
            <person name="Geller-Mcgrath D.E."/>
            <person name="Sieber C.M.K."/>
            <person name="Emerson J.B."/>
            <person name="Anantharaman K."/>
            <person name="Thomas B.C."/>
            <person name="Malmstrom R."/>
            <person name="Stieglmeier M."/>
            <person name="Klingl A."/>
            <person name="Woyke T."/>
            <person name="Ryan C.M."/>
            <person name="Banfield J.F."/>
        </authorList>
    </citation>
    <scope>NUCLEOTIDE SEQUENCE [LARGE SCALE GENOMIC DNA]</scope>
</reference>
<dbReference type="AlphaFoldDB" id="A0A2M7XE38"/>
<dbReference type="InterPro" id="IPR036291">
    <property type="entry name" value="NAD(P)-bd_dom_sf"/>
</dbReference>
<gene>
    <name evidence="10" type="ORF">CO173_03685</name>
</gene>
<evidence type="ECO:0000256" key="6">
    <source>
        <dbReference type="ARBA" id="ARBA00023136"/>
    </source>
</evidence>
<feature type="transmembrane region" description="Helical" evidence="7">
    <location>
        <begin position="323"/>
        <end position="344"/>
    </location>
</feature>
<dbReference type="PANTHER" id="PTHR42751">
    <property type="entry name" value="SODIUM/HYDROGEN EXCHANGER FAMILY/TRKA DOMAIN PROTEIN"/>
    <property type="match status" value="1"/>
</dbReference>
<comment type="caution">
    <text evidence="10">The sequence shown here is derived from an EMBL/GenBank/DDBJ whole genome shotgun (WGS) entry which is preliminary data.</text>
</comment>
<dbReference type="Gene3D" id="3.40.50.720">
    <property type="entry name" value="NAD(P)-binding Rossmann-like Domain"/>
    <property type="match status" value="1"/>
</dbReference>
<dbReference type="Pfam" id="PF00999">
    <property type="entry name" value="Na_H_Exchanger"/>
    <property type="match status" value="1"/>
</dbReference>
<dbReference type="GO" id="GO:0006813">
    <property type="term" value="P:potassium ion transport"/>
    <property type="evidence" value="ECO:0007669"/>
    <property type="project" value="InterPro"/>
</dbReference>
<dbReference type="GO" id="GO:0016020">
    <property type="term" value="C:membrane"/>
    <property type="evidence" value="ECO:0007669"/>
    <property type="project" value="UniProtKB-SubCell"/>
</dbReference>
<evidence type="ECO:0000256" key="1">
    <source>
        <dbReference type="ARBA" id="ARBA00004141"/>
    </source>
</evidence>
<feature type="domain" description="Cation/H+ exchanger transmembrane" evidence="8">
    <location>
        <begin position="15"/>
        <end position="367"/>
    </location>
</feature>
<comment type="similarity">
    <text evidence="2">Belongs to the monovalent cation:proton antiporter 2 (CPA2) transporter (TC 2.A.37) family.</text>
</comment>
<proteinExistence type="inferred from homology"/>
<feature type="domain" description="RCK N-terminal" evidence="9">
    <location>
        <begin position="406"/>
        <end position="520"/>
    </location>
</feature>
<evidence type="ECO:0000256" key="4">
    <source>
        <dbReference type="ARBA" id="ARBA00022692"/>
    </source>
</evidence>
<feature type="transmembrane region" description="Helical" evidence="7">
    <location>
        <begin position="6"/>
        <end position="23"/>
    </location>
</feature>
<comment type="subcellular location">
    <subcellularLocation>
        <location evidence="1">Membrane</location>
        <topology evidence="1">Multi-pass membrane protein</topology>
    </subcellularLocation>
</comment>
<dbReference type="PANTHER" id="PTHR42751:SF3">
    <property type="entry name" value="SODIUM_GLUTAMATE SYMPORTER"/>
    <property type="match status" value="1"/>
</dbReference>